<proteinExistence type="predicted"/>
<accession>H2XSR3</accession>
<name>H2XSR3_CIOIN</name>
<dbReference type="AlphaFoldDB" id="H2XSR3"/>
<reference evidence="1" key="2">
    <citation type="submission" date="2025-08" db="UniProtKB">
        <authorList>
            <consortium name="Ensembl"/>
        </authorList>
    </citation>
    <scope>IDENTIFICATION</scope>
</reference>
<dbReference type="Ensembl" id="ENSCINT00000037293.1">
    <property type="protein sequence ID" value="ENSCINP00000032697.1"/>
    <property type="gene ID" value="ENSCING00000024289.1"/>
</dbReference>
<dbReference type="Proteomes" id="UP000008144">
    <property type="component" value="Unassembled WGS sequence"/>
</dbReference>
<evidence type="ECO:0000313" key="2">
    <source>
        <dbReference type="Proteomes" id="UP000008144"/>
    </source>
</evidence>
<keyword evidence="2" id="KW-1185">Reference proteome</keyword>
<reference evidence="1" key="3">
    <citation type="submission" date="2025-09" db="UniProtKB">
        <authorList>
            <consortium name="Ensembl"/>
        </authorList>
    </citation>
    <scope>IDENTIFICATION</scope>
</reference>
<reference evidence="2" key="1">
    <citation type="journal article" date="2002" name="Science">
        <title>The draft genome of Ciona intestinalis: insights into chordate and vertebrate origins.</title>
        <authorList>
            <person name="Dehal P."/>
            <person name="Satou Y."/>
            <person name="Campbell R.K."/>
            <person name="Chapman J."/>
            <person name="Degnan B."/>
            <person name="De Tomaso A."/>
            <person name="Davidson B."/>
            <person name="Di Gregorio A."/>
            <person name="Gelpke M."/>
            <person name="Goodstein D.M."/>
            <person name="Harafuji N."/>
            <person name="Hastings K.E."/>
            <person name="Ho I."/>
            <person name="Hotta K."/>
            <person name="Huang W."/>
            <person name="Kawashima T."/>
            <person name="Lemaire P."/>
            <person name="Martinez D."/>
            <person name="Meinertzhagen I.A."/>
            <person name="Necula S."/>
            <person name="Nonaka M."/>
            <person name="Putnam N."/>
            <person name="Rash S."/>
            <person name="Saiga H."/>
            <person name="Satake M."/>
            <person name="Terry A."/>
            <person name="Yamada L."/>
            <person name="Wang H.G."/>
            <person name="Awazu S."/>
            <person name="Azumi K."/>
            <person name="Boore J."/>
            <person name="Branno M."/>
            <person name="Chin-Bow S."/>
            <person name="DeSantis R."/>
            <person name="Doyle S."/>
            <person name="Francino P."/>
            <person name="Keys D.N."/>
            <person name="Haga S."/>
            <person name="Hayashi H."/>
            <person name="Hino K."/>
            <person name="Imai K.S."/>
            <person name="Inaba K."/>
            <person name="Kano S."/>
            <person name="Kobayashi K."/>
            <person name="Kobayashi M."/>
            <person name="Lee B.I."/>
            <person name="Makabe K.W."/>
            <person name="Manohar C."/>
            <person name="Matassi G."/>
            <person name="Medina M."/>
            <person name="Mochizuki Y."/>
            <person name="Mount S."/>
            <person name="Morishita T."/>
            <person name="Miura S."/>
            <person name="Nakayama A."/>
            <person name="Nishizaka S."/>
            <person name="Nomoto H."/>
            <person name="Ohta F."/>
            <person name="Oishi K."/>
            <person name="Rigoutsos I."/>
            <person name="Sano M."/>
            <person name="Sasaki A."/>
            <person name="Sasakura Y."/>
            <person name="Shoguchi E."/>
            <person name="Shin-i T."/>
            <person name="Spagnuolo A."/>
            <person name="Stainier D."/>
            <person name="Suzuki M.M."/>
            <person name="Tassy O."/>
            <person name="Takatori N."/>
            <person name="Tokuoka M."/>
            <person name="Yagi K."/>
            <person name="Yoshizaki F."/>
            <person name="Wada S."/>
            <person name="Zhang C."/>
            <person name="Hyatt P.D."/>
            <person name="Larimer F."/>
            <person name="Detter C."/>
            <person name="Doggett N."/>
            <person name="Glavina T."/>
            <person name="Hawkins T."/>
            <person name="Richardson P."/>
            <person name="Lucas S."/>
            <person name="Kohara Y."/>
            <person name="Levine M."/>
            <person name="Satoh N."/>
            <person name="Rokhsar D.S."/>
        </authorList>
    </citation>
    <scope>NUCLEOTIDE SEQUENCE [LARGE SCALE GENOMIC DNA]</scope>
</reference>
<dbReference type="InParanoid" id="H2XSR3"/>
<protein>
    <submittedName>
        <fullName evidence="1">Uncharacterized protein</fullName>
    </submittedName>
</protein>
<organism evidence="1 2">
    <name type="scientific">Ciona intestinalis</name>
    <name type="common">Transparent sea squirt</name>
    <name type="synonym">Ascidia intestinalis</name>
    <dbReference type="NCBI Taxonomy" id="7719"/>
    <lineage>
        <taxon>Eukaryota</taxon>
        <taxon>Metazoa</taxon>
        <taxon>Chordata</taxon>
        <taxon>Tunicata</taxon>
        <taxon>Ascidiacea</taxon>
        <taxon>Phlebobranchia</taxon>
        <taxon>Cionidae</taxon>
        <taxon>Ciona</taxon>
    </lineage>
</organism>
<evidence type="ECO:0000313" key="1">
    <source>
        <dbReference type="Ensembl" id="ENSCINP00000032697.1"/>
    </source>
</evidence>
<sequence length="62" mass="7417">MKKYERERKNVFFLAFQDENSTFFCSKSLKKSQNQFLAGSFQLRFVFLVGWFHRPASGRTET</sequence>
<dbReference type="HOGENOM" id="CLU_2903479_0_0_1"/>